<dbReference type="OrthoDB" id="1357763at2"/>
<dbReference type="Gene3D" id="3.40.710.10">
    <property type="entry name" value="DD-peptidase/beta-lactamase superfamily"/>
    <property type="match status" value="1"/>
</dbReference>
<reference evidence="3 4" key="1">
    <citation type="submission" date="2019-08" db="EMBL/GenBank/DDBJ databases">
        <title>Genomes sequence of Algoriphagus aquimarinus ACAM450.</title>
        <authorList>
            <person name="Bowman J.P."/>
        </authorList>
    </citation>
    <scope>NUCLEOTIDE SEQUENCE [LARGE SCALE GENOMIC DNA]</scope>
    <source>
        <strain evidence="3 4">ACAM 450</strain>
    </source>
</reference>
<evidence type="ECO:0000313" key="3">
    <source>
        <dbReference type="EMBL" id="TXE04408.1"/>
    </source>
</evidence>
<keyword evidence="1" id="KW-1133">Transmembrane helix</keyword>
<comment type="caution">
    <text evidence="3">The sequence shown here is derived from an EMBL/GenBank/DDBJ whole genome shotgun (WGS) entry which is preliminary data.</text>
</comment>
<proteinExistence type="predicted"/>
<dbReference type="PANTHER" id="PTHR46825:SF9">
    <property type="entry name" value="BETA-LACTAMASE-RELATED DOMAIN-CONTAINING PROTEIN"/>
    <property type="match status" value="1"/>
</dbReference>
<dbReference type="Pfam" id="PF00144">
    <property type="entry name" value="Beta-lactamase"/>
    <property type="match status" value="1"/>
</dbReference>
<dbReference type="Proteomes" id="UP000321935">
    <property type="component" value="Unassembled WGS sequence"/>
</dbReference>
<gene>
    <name evidence="3" type="ORF">ESV85_19030</name>
</gene>
<evidence type="ECO:0000313" key="4">
    <source>
        <dbReference type="Proteomes" id="UP000321935"/>
    </source>
</evidence>
<dbReference type="PANTHER" id="PTHR46825">
    <property type="entry name" value="D-ALANYL-D-ALANINE-CARBOXYPEPTIDASE/ENDOPEPTIDASE AMPH"/>
    <property type="match status" value="1"/>
</dbReference>
<dbReference type="InterPro" id="IPR050491">
    <property type="entry name" value="AmpC-like"/>
</dbReference>
<feature type="transmembrane region" description="Helical" evidence="1">
    <location>
        <begin position="20"/>
        <end position="38"/>
    </location>
</feature>
<accession>A0A5C7AFB1</accession>
<sequence length="386" mass="42970">MPSSIWPKVVSSMHKKIKILSAVLVFWIALFIAWEWWYSFPKVRVIPVSEVNSKSLGIDSILHQAMSTYLLPGISVAIVKNDEVFYLNAFGYKNLLTKDSLTVESAIVVASVSKLFTALGLANTLNTKGISTHDPVSSLELKGKVSASSLAKLRFQDLLTHQSGVRDKNFSEMIFSSSKSQVLKEWGAEFLQNSSTYHTDSISYNYADSNYDLLGYLISQSENHDFHALIENSVLASSGMTNSKFVTAWPIEDNGITGYQKTFLWKRIEPKRISFPILPSPSSGLITTTKDMSIAITHLLRGQTGAFGKALGWLTIDGSKVPLGFQKTQIEGREWVGHYGGQAGYSSLLFYSKEAETGIFLFSNSRDKEDFRIEIARQIISYISPK</sequence>
<evidence type="ECO:0000259" key="2">
    <source>
        <dbReference type="Pfam" id="PF00144"/>
    </source>
</evidence>
<dbReference type="SUPFAM" id="SSF56601">
    <property type="entry name" value="beta-lactamase/transpeptidase-like"/>
    <property type="match status" value="1"/>
</dbReference>
<dbReference type="AlphaFoldDB" id="A0A5C7AFB1"/>
<evidence type="ECO:0000256" key="1">
    <source>
        <dbReference type="SAM" id="Phobius"/>
    </source>
</evidence>
<keyword evidence="1" id="KW-0812">Transmembrane</keyword>
<dbReference type="InterPro" id="IPR001466">
    <property type="entry name" value="Beta-lactam-related"/>
</dbReference>
<name>A0A5C7AFB1_9BACT</name>
<dbReference type="EMBL" id="VORW01000021">
    <property type="protein sequence ID" value="TXE04408.1"/>
    <property type="molecule type" value="Genomic_DNA"/>
</dbReference>
<dbReference type="InterPro" id="IPR012338">
    <property type="entry name" value="Beta-lactam/transpept-like"/>
</dbReference>
<protein>
    <submittedName>
        <fullName evidence="3">Beta-lactamase family protein</fullName>
    </submittedName>
</protein>
<organism evidence="3 4">
    <name type="scientific">Algoriphagus aquimarinus</name>
    <dbReference type="NCBI Taxonomy" id="237018"/>
    <lineage>
        <taxon>Bacteria</taxon>
        <taxon>Pseudomonadati</taxon>
        <taxon>Bacteroidota</taxon>
        <taxon>Cytophagia</taxon>
        <taxon>Cytophagales</taxon>
        <taxon>Cyclobacteriaceae</taxon>
        <taxon>Algoriphagus</taxon>
    </lineage>
</organism>
<keyword evidence="1" id="KW-0472">Membrane</keyword>
<feature type="domain" description="Beta-lactamase-related" evidence="2">
    <location>
        <begin position="59"/>
        <end position="379"/>
    </location>
</feature>